<sequence>MKITLIRHTRVAVETGICYGWSDVGVAPSFETEASRVKENISNEQFDIVYSSPLSRCRKLAAFCGFHEPILDDRLKELNFGEWEMKKWDDLTDPRLELWYKDWIHLPAGGGESYENQCRRVAQFLDELRHSGHTDACIFTHRGVIACAMVYAGICPIEESFSIEVDYGSKNVLEF</sequence>
<dbReference type="InterPro" id="IPR017578">
    <property type="entry name" value="Ribazole_CobC"/>
</dbReference>
<dbReference type="Pfam" id="PF00300">
    <property type="entry name" value="His_Phos_1"/>
    <property type="match status" value="1"/>
</dbReference>
<dbReference type="PANTHER" id="PTHR48100">
    <property type="entry name" value="BROAD-SPECIFICITY PHOSPHATASE YOR283W-RELATED"/>
    <property type="match status" value="1"/>
</dbReference>
<dbReference type="PANTHER" id="PTHR48100:SF59">
    <property type="entry name" value="ADENOSYLCOBALAMIN_ALPHA-RIBAZOLE PHOSPHATASE"/>
    <property type="match status" value="1"/>
</dbReference>
<evidence type="ECO:0000256" key="1">
    <source>
        <dbReference type="NCBIfam" id="TIGR03162"/>
    </source>
</evidence>
<dbReference type="GO" id="GO:0043755">
    <property type="term" value="F:alpha-ribazole phosphatase activity"/>
    <property type="evidence" value="ECO:0007669"/>
    <property type="project" value="UniProtKB-UniRule"/>
</dbReference>
<dbReference type="RefSeq" id="WP_013612651.1">
    <property type="nucleotide sequence ID" value="NZ_CABJFF010000001.1"/>
</dbReference>
<dbReference type="EMBL" id="QRYC01000024">
    <property type="protein sequence ID" value="RGU54883.1"/>
    <property type="molecule type" value="Genomic_DNA"/>
</dbReference>
<dbReference type="Gene3D" id="3.40.50.1240">
    <property type="entry name" value="Phosphoglycerate mutase-like"/>
    <property type="match status" value="1"/>
</dbReference>
<dbReference type="GeneID" id="61275703"/>
<dbReference type="InterPro" id="IPR050275">
    <property type="entry name" value="PGM_Phosphatase"/>
</dbReference>
<dbReference type="InterPro" id="IPR013078">
    <property type="entry name" value="His_Pase_superF_clade-1"/>
</dbReference>
<evidence type="ECO:0000313" key="2">
    <source>
        <dbReference type="EMBL" id="RGU54883.1"/>
    </source>
</evidence>
<dbReference type="SMART" id="SM00855">
    <property type="entry name" value="PGAM"/>
    <property type="match status" value="1"/>
</dbReference>
<proteinExistence type="predicted"/>
<dbReference type="GO" id="GO:0009236">
    <property type="term" value="P:cobalamin biosynthetic process"/>
    <property type="evidence" value="ECO:0007669"/>
    <property type="project" value="UniProtKB-UniRule"/>
</dbReference>
<accession>A0A1Y4A3A9</accession>
<dbReference type="Proteomes" id="UP000284243">
    <property type="component" value="Unassembled WGS sequence"/>
</dbReference>
<dbReference type="AlphaFoldDB" id="A0A1Y4A3A9"/>
<evidence type="ECO:0000313" key="3">
    <source>
        <dbReference type="Proteomes" id="UP000284243"/>
    </source>
</evidence>
<dbReference type="OMA" id="IRHTSVD"/>
<reference evidence="2 3" key="1">
    <citation type="submission" date="2018-08" db="EMBL/GenBank/DDBJ databases">
        <title>A genome reference for cultivated species of the human gut microbiota.</title>
        <authorList>
            <person name="Zou Y."/>
            <person name="Xue W."/>
            <person name="Luo G."/>
        </authorList>
    </citation>
    <scope>NUCLEOTIDE SEQUENCE [LARGE SCALE GENOMIC DNA]</scope>
    <source>
        <strain evidence="2 3">AF16-14</strain>
    </source>
</reference>
<dbReference type="GO" id="GO:0005737">
    <property type="term" value="C:cytoplasm"/>
    <property type="evidence" value="ECO:0007669"/>
    <property type="project" value="TreeGrafter"/>
</dbReference>
<comment type="caution">
    <text evidence="2">The sequence shown here is derived from an EMBL/GenBank/DDBJ whole genome shotgun (WGS) entry which is preliminary data.</text>
</comment>
<name>A0A1Y4A3A9_9BACT</name>
<organism evidence="2 3">
    <name type="scientific">Odoribacter splanchnicus</name>
    <dbReference type="NCBI Taxonomy" id="28118"/>
    <lineage>
        <taxon>Bacteria</taxon>
        <taxon>Pseudomonadati</taxon>
        <taxon>Bacteroidota</taxon>
        <taxon>Bacteroidia</taxon>
        <taxon>Bacteroidales</taxon>
        <taxon>Odoribacteraceae</taxon>
        <taxon>Odoribacter</taxon>
    </lineage>
</organism>
<protein>
    <recommendedName>
        <fullName evidence="1">Alpha-ribazole phosphatase</fullName>
        <ecNumber evidence="1">3.1.3.73</ecNumber>
    </recommendedName>
</protein>
<dbReference type="CDD" id="cd07067">
    <property type="entry name" value="HP_PGM_like"/>
    <property type="match status" value="1"/>
</dbReference>
<dbReference type="NCBIfam" id="TIGR03162">
    <property type="entry name" value="ribazole_cobC"/>
    <property type="match status" value="1"/>
</dbReference>
<dbReference type="SUPFAM" id="SSF53254">
    <property type="entry name" value="Phosphoglycerate mutase-like"/>
    <property type="match status" value="1"/>
</dbReference>
<dbReference type="InterPro" id="IPR029033">
    <property type="entry name" value="His_PPase_superfam"/>
</dbReference>
<dbReference type="EC" id="3.1.3.73" evidence="1"/>
<gene>
    <name evidence="2" type="primary">cobC</name>
    <name evidence="2" type="ORF">DWW57_14340</name>
</gene>